<dbReference type="PROSITE" id="PS51133">
    <property type="entry name" value="ZF_TFIIS_2"/>
    <property type="match status" value="1"/>
</dbReference>
<dbReference type="AlphaFoldDB" id="A0A1S3V4R5"/>
<dbReference type="CDD" id="cd10507">
    <property type="entry name" value="Zn-ribbon_RPA12"/>
    <property type="match status" value="1"/>
</dbReference>
<evidence type="ECO:0000313" key="10">
    <source>
        <dbReference type="Proteomes" id="UP000087766"/>
    </source>
</evidence>
<evidence type="ECO:0000313" key="11">
    <source>
        <dbReference type="RefSeq" id="XP_014513336.2"/>
    </source>
</evidence>
<dbReference type="GO" id="GO:0005736">
    <property type="term" value="C:RNA polymerase I complex"/>
    <property type="evidence" value="ECO:0007669"/>
    <property type="project" value="TreeGrafter"/>
</dbReference>
<dbReference type="InterPro" id="IPR001222">
    <property type="entry name" value="Znf_TFIIS"/>
</dbReference>
<name>A0A1S3V4R5_VIGRR</name>
<protein>
    <recommendedName>
        <fullName evidence="2">DNA-directed RNA polymerase I subunit RPA12</fullName>
    </recommendedName>
</protein>
<dbReference type="RefSeq" id="XP_014513336.2">
    <property type="nucleotide sequence ID" value="XM_014657850.2"/>
</dbReference>
<dbReference type="GO" id="GO:0003899">
    <property type="term" value="F:DNA-directed RNA polymerase activity"/>
    <property type="evidence" value="ECO:0007669"/>
    <property type="project" value="InterPro"/>
</dbReference>
<dbReference type="OrthoDB" id="10056816at2759"/>
<sequence length="206" mass="23744">MHARTSRTTTPDEHLLLRHHYAHDCDGYLPRRIYSLLFVNPRATILSVFALFTGRETCPVVSEVYVRVFAASSSAFSALHTKLCISPPKSMAYYYSRLDFFCHLCGTTLIVPSSEYAQCSLCKTLQDIQDIRDKEISYTITAEEIRRELGMEIIEEQKVQLSKVNKKCEKCDHDEANFYTRQMRLADEGQTTFYTCTRCGHQSQEN</sequence>
<evidence type="ECO:0000256" key="3">
    <source>
        <dbReference type="ARBA" id="ARBA00022478"/>
    </source>
</evidence>
<comment type="subcellular location">
    <subcellularLocation>
        <location evidence="1">Nucleus</location>
        <location evidence="1">Nucleolus</location>
    </subcellularLocation>
</comment>
<dbReference type="InterPro" id="IPR034004">
    <property type="entry name" value="Zn_ribbon_RPA12_C"/>
</dbReference>
<evidence type="ECO:0000256" key="8">
    <source>
        <dbReference type="PROSITE-ProRule" id="PRU00472"/>
    </source>
</evidence>
<reference evidence="10" key="1">
    <citation type="journal article" date="2014" name="Nat. Commun.">
        <title>Genome sequence of mungbean and insights into evolution within Vigna species.</title>
        <authorList>
            <person name="Kang Y.J."/>
            <person name="Kim S.K."/>
            <person name="Kim M.Y."/>
            <person name="Lestari P."/>
            <person name="Kim K.H."/>
            <person name="Ha B.K."/>
            <person name="Jun T.H."/>
            <person name="Hwang W.J."/>
            <person name="Lee T."/>
            <person name="Lee J."/>
            <person name="Shim S."/>
            <person name="Yoon M.Y."/>
            <person name="Jang Y.E."/>
            <person name="Han K.S."/>
            <person name="Taeprayoon P."/>
            <person name="Yoon N."/>
            <person name="Somta P."/>
            <person name="Tanya P."/>
            <person name="Kim K.S."/>
            <person name="Gwag J.G."/>
            <person name="Moon J.K."/>
            <person name="Lee Y.H."/>
            <person name="Park B.S."/>
            <person name="Bombarely A."/>
            <person name="Doyle J.J."/>
            <person name="Jackson S.A."/>
            <person name="Schafleitner R."/>
            <person name="Srinives P."/>
            <person name="Varshney R.K."/>
            <person name="Lee S.H."/>
        </authorList>
    </citation>
    <scope>NUCLEOTIDE SEQUENCE [LARGE SCALE GENOMIC DNA]</scope>
    <source>
        <strain evidence="10">cv. VC1973A</strain>
    </source>
</reference>
<evidence type="ECO:0000256" key="6">
    <source>
        <dbReference type="ARBA" id="ARBA00022833"/>
    </source>
</evidence>
<dbReference type="GO" id="GO:0003676">
    <property type="term" value="F:nucleic acid binding"/>
    <property type="evidence" value="ECO:0007669"/>
    <property type="project" value="InterPro"/>
</dbReference>
<keyword evidence="10" id="KW-1185">Reference proteome</keyword>
<dbReference type="InterPro" id="IPR012164">
    <property type="entry name" value="Rpa12/Rpb9/Rpc10/TFS"/>
</dbReference>
<evidence type="ECO:0000256" key="1">
    <source>
        <dbReference type="ARBA" id="ARBA00004604"/>
    </source>
</evidence>
<feature type="domain" description="TFIIS-type" evidence="9">
    <location>
        <begin position="164"/>
        <end position="204"/>
    </location>
</feature>
<gene>
    <name evidence="11" type="primary">LOC106771855</name>
</gene>
<dbReference type="SMART" id="SM00440">
    <property type="entry name" value="ZnF_C2C2"/>
    <property type="match status" value="1"/>
</dbReference>
<accession>A0A1S3V4R5</accession>
<organism evidence="10 11">
    <name type="scientific">Vigna radiata var. radiata</name>
    <name type="common">Mung bean</name>
    <name type="synonym">Phaseolus aureus</name>
    <dbReference type="NCBI Taxonomy" id="3916"/>
    <lineage>
        <taxon>Eukaryota</taxon>
        <taxon>Viridiplantae</taxon>
        <taxon>Streptophyta</taxon>
        <taxon>Embryophyta</taxon>
        <taxon>Tracheophyta</taxon>
        <taxon>Spermatophyta</taxon>
        <taxon>Magnoliopsida</taxon>
        <taxon>eudicotyledons</taxon>
        <taxon>Gunneridae</taxon>
        <taxon>Pentapetalae</taxon>
        <taxon>rosids</taxon>
        <taxon>fabids</taxon>
        <taxon>Fabales</taxon>
        <taxon>Fabaceae</taxon>
        <taxon>Papilionoideae</taxon>
        <taxon>50 kb inversion clade</taxon>
        <taxon>NPAAA clade</taxon>
        <taxon>indigoferoid/millettioid clade</taxon>
        <taxon>Phaseoleae</taxon>
        <taxon>Vigna</taxon>
    </lineage>
</organism>
<evidence type="ECO:0000256" key="5">
    <source>
        <dbReference type="ARBA" id="ARBA00022771"/>
    </source>
</evidence>
<reference evidence="11" key="2">
    <citation type="submission" date="2025-08" db="UniProtKB">
        <authorList>
            <consortium name="RefSeq"/>
        </authorList>
    </citation>
    <scope>IDENTIFICATION</scope>
    <source>
        <tissue evidence="11">Leaf</tissue>
    </source>
</reference>
<keyword evidence="7" id="KW-0539">Nucleus</keyword>
<dbReference type="GO" id="GO:0008270">
    <property type="term" value="F:zinc ion binding"/>
    <property type="evidence" value="ECO:0007669"/>
    <property type="project" value="UniProtKB-KW"/>
</dbReference>
<dbReference type="STRING" id="3916.A0A1S3V4R5"/>
<dbReference type="Gene3D" id="2.20.25.10">
    <property type="match status" value="1"/>
</dbReference>
<dbReference type="Proteomes" id="UP000087766">
    <property type="component" value="Chromosome 8"/>
</dbReference>
<dbReference type="SUPFAM" id="SSF57783">
    <property type="entry name" value="Zinc beta-ribbon"/>
    <property type="match status" value="1"/>
</dbReference>
<evidence type="ECO:0000256" key="2">
    <source>
        <dbReference type="ARBA" id="ARBA00018784"/>
    </source>
</evidence>
<evidence type="ECO:0000256" key="4">
    <source>
        <dbReference type="ARBA" id="ARBA00022723"/>
    </source>
</evidence>
<evidence type="ECO:0000259" key="9">
    <source>
        <dbReference type="PROSITE" id="PS51133"/>
    </source>
</evidence>
<keyword evidence="4" id="KW-0479">Metal-binding</keyword>
<keyword evidence="3" id="KW-0240">DNA-directed RNA polymerase</keyword>
<dbReference type="PANTHER" id="PTHR11239">
    <property type="entry name" value="DNA-DIRECTED RNA POLYMERASE"/>
    <property type="match status" value="1"/>
</dbReference>
<dbReference type="KEGG" id="vra:106771855"/>
<proteinExistence type="predicted"/>
<dbReference type="PANTHER" id="PTHR11239:SF14">
    <property type="entry name" value="DNA-DIRECTED RNA POLYMERASE I SUBUNIT RPA12"/>
    <property type="match status" value="1"/>
</dbReference>
<evidence type="ECO:0000256" key="7">
    <source>
        <dbReference type="ARBA" id="ARBA00023242"/>
    </source>
</evidence>
<keyword evidence="6" id="KW-0862">Zinc</keyword>
<dbReference type="FunFam" id="2.20.25.10:FF:000050">
    <property type="entry name" value="DNA-directed RNA polymerase subunit"/>
    <property type="match status" value="1"/>
</dbReference>
<dbReference type="GeneID" id="106771855"/>
<dbReference type="GO" id="GO:0006363">
    <property type="term" value="P:termination of RNA polymerase I transcription"/>
    <property type="evidence" value="ECO:0007669"/>
    <property type="project" value="TreeGrafter"/>
</dbReference>
<dbReference type="Pfam" id="PF01096">
    <property type="entry name" value="Zn_ribbon_TFIIS"/>
    <property type="match status" value="1"/>
</dbReference>
<keyword evidence="5 8" id="KW-0863">Zinc-finger</keyword>
<keyword evidence="3" id="KW-0804">Transcription</keyword>